<dbReference type="eggNOG" id="ENOG502ZBYB">
    <property type="taxonomic scope" value="Bacteria"/>
</dbReference>
<reference evidence="2 3" key="3">
    <citation type="journal article" date="2012" name="Int. J. Syst. Evol. Microbiol.">
        <title>Vibrio caribbeanicus sp. nov., isolated from the marine sponge Scleritoderma cyanea.</title>
        <authorList>
            <person name="Hoffmann M."/>
            <person name="Monday S.R."/>
            <person name="Allard M.W."/>
            <person name="Strain E.A."/>
            <person name="Whittaker P."/>
            <person name="Naum M."/>
            <person name="McCarthy P.J."/>
            <person name="Lopez J.V."/>
            <person name="Fischer M."/>
            <person name="Brown E.W."/>
        </authorList>
    </citation>
    <scope>NUCLEOTIDE SEQUENCE [LARGE SCALE GENOMIC DNA]</scope>
    <source>
        <strain evidence="2">CIP 102891</strain>
        <strain evidence="3">CIP 102891 / ATCC 33934</strain>
    </source>
</reference>
<organism evidence="2 3">
    <name type="scientific">Vibrio orientalis CIP 102891 = ATCC 33934</name>
    <dbReference type="NCBI Taxonomy" id="675816"/>
    <lineage>
        <taxon>Bacteria</taxon>
        <taxon>Pseudomonadati</taxon>
        <taxon>Pseudomonadota</taxon>
        <taxon>Gammaproteobacteria</taxon>
        <taxon>Vibrionales</taxon>
        <taxon>Vibrionaceae</taxon>
        <taxon>Vibrio</taxon>
        <taxon>Vibrio oreintalis group</taxon>
    </lineage>
</organism>
<proteinExistence type="predicted"/>
<sequence length="150" mass="16699">MSRRISTRSFDTNLLGEFIHVESLTANISDSSEVAKSGGIPDGFTDGEVSCEIELELDAKYFKVVHSAAKASGSYRNLPLDDLMCYANTGEEEQKVEFFGVKWLIEDILNIDPSSSDKHKRKLKGLVTSPLFVKIDGVPYLSEDDTRYVL</sequence>
<reference evidence="2" key="2">
    <citation type="submission" date="2011-08" db="EMBL/GenBank/DDBJ databases">
        <authorList>
            <person name="Hoffman M."/>
            <person name="Strain E.A."/>
            <person name="Brown E."/>
            <person name="Allard M.W."/>
        </authorList>
    </citation>
    <scope>NUCLEOTIDE SEQUENCE</scope>
    <source>
        <strain evidence="2">CIP 102891</strain>
    </source>
</reference>
<evidence type="ECO:0000313" key="2">
    <source>
        <dbReference type="EMBL" id="EGU54094.1"/>
    </source>
</evidence>
<evidence type="ECO:0000313" key="4">
    <source>
        <dbReference type="Proteomes" id="UP000003515"/>
    </source>
</evidence>
<dbReference type="EMBL" id="AFWH01000001">
    <property type="protein sequence ID" value="EGU54094.1"/>
    <property type="molecule type" value="Genomic_DNA"/>
</dbReference>
<dbReference type="RefSeq" id="WP_004412238.1">
    <property type="nucleotide sequence ID" value="NZ_ACZV01000004.1"/>
</dbReference>
<gene>
    <name evidence="1" type="ORF">VIA_001519</name>
    <name evidence="2" type="ORF">VIOR3934_19745</name>
</gene>
<dbReference type="OrthoDB" id="6104125at2"/>
<dbReference type="InterPro" id="IPR019708">
    <property type="entry name" value="Phage_HP1_Orf24"/>
</dbReference>
<dbReference type="PATRIC" id="fig|675816.5.peg.175"/>
<accession>C9QG21</accession>
<dbReference type="STRING" id="675816.VIA_001519"/>
<name>C9QG21_VIBOR</name>
<reference evidence="1 4" key="1">
    <citation type="submission" date="2009-10" db="EMBL/GenBank/DDBJ databases">
        <authorList>
            <consortium name="Los Alamos National Laboratory (LANL)"/>
            <consortium name="National Microbial Pathogen Data Resource (NMPDR)"/>
            <person name="Munk A.C."/>
            <person name="Chertkov O."/>
            <person name="Tapia R."/>
            <person name="Green L."/>
            <person name="Rogers Y."/>
            <person name="Detter J.C."/>
            <person name="Bruce D."/>
            <person name="Brettin T.S."/>
            <person name="Colwell R.R."/>
            <person name="Huq A."/>
            <person name="Grim C.J."/>
            <person name="Hasan N.A."/>
            <person name="Bartels D."/>
            <person name="Vonstein V."/>
        </authorList>
    </citation>
    <scope>NUCLEOTIDE SEQUENCE [LARGE SCALE GENOMIC DNA]</scope>
    <source>
        <strain evidence="1 4">CIP 102891</strain>
    </source>
</reference>
<dbReference type="Proteomes" id="UP000002817">
    <property type="component" value="Unassembled WGS sequence"/>
</dbReference>
<evidence type="ECO:0000313" key="3">
    <source>
        <dbReference type="Proteomes" id="UP000002817"/>
    </source>
</evidence>
<dbReference type="AlphaFoldDB" id="C9QG21"/>
<dbReference type="Pfam" id="PF10772">
    <property type="entry name" value="Phage_HP1_Orf24"/>
    <property type="match status" value="1"/>
</dbReference>
<dbReference type="EMBL" id="ACZV01000004">
    <property type="protein sequence ID" value="EEX94361.1"/>
    <property type="molecule type" value="Genomic_DNA"/>
</dbReference>
<evidence type="ECO:0000313" key="1">
    <source>
        <dbReference type="EMBL" id="EEX94361.1"/>
    </source>
</evidence>
<comment type="caution">
    <text evidence="2">The sequence shown here is derived from an EMBL/GenBank/DDBJ whole genome shotgun (WGS) entry which is preliminary data.</text>
</comment>
<dbReference type="Proteomes" id="UP000003515">
    <property type="component" value="Unassembled WGS sequence"/>
</dbReference>
<keyword evidence="4" id="KW-1185">Reference proteome</keyword>
<protein>
    <submittedName>
        <fullName evidence="2">Tail tube</fullName>
    </submittedName>
</protein>